<proteinExistence type="predicted"/>
<evidence type="ECO:0000313" key="2">
    <source>
        <dbReference type="Proteomes" id="UP000653305"/>
    </source>
</evidence>
<dbReference type="EMBL" id="BMAC01000132">
    <property type="protein sequence ID" value="GFP86811.1"/>
    <property type="molecule type" value="Genomic_DNA"/>
</dbReference>
<dbReference type="OrthoDB" id="10349747at2759"/>
<protein>
    <submittedName>
        <fullName evidence="1">30S ribosomal protein s12-b chloroplastic</fullName>
    </submittedName>
</protein>
<dbReference type="AlphaFoldDB" id="A0A830BXK9"/>
<accession>A0A830BXK9</accession>
<dbReference type="GO" id="GO:0005840">
    <property type="term" value="C:ribosome"/>
    <property type="evidence" value="ECO:0007669"/>
    <property type="project" value="UniProtKB-KW"/>
</dbReference>
<dbReference type="Proteomes" id="UP000653305">
    <property type="component" value="Unassembled WGS sequence"/>
</dbReference>
<organism evidence="1 2">
    <name type="scientific">Phtheirospermum japonicum</name>
    <dbReference type="NCBI Taxonomy" id="374723"/>
    <lineage>
        <taxon>Eukaryota</taxon>
        <taxon>Viridiplantae</taxon>
        <taxon>Streptophyta</taxon>
        <taxon>Embryophyta</taxon>
        <taxon>Tracheophyta</taxon>
        <taxon>Spermatophyta</taxon>
        <taxon>Magnoliopsida</taxon>
        <taxon>eudicotyledons</taxon>
        <taxon>Gunneridae</taxon>
        <taxon>Pentapetalae</taxon>
        <taxon>asterids</taxon>
        <taxon>lamiids</taxon>
        <taxon>Lamiales</taxon>
        <taxon>Orobanchaceae</taxon>
        <taxon>Orobanchaceae incertae sedis</taxon>
        <taxon>Phtheirospermum</taxon>
    </lineage>
</organism>
<keyword evidence="1" id="KW-0689">Ribosomal protein</keyword>
<gene>
    <name evidence="1" type="ORF">PHJA_000824900</name>
</gene>
<comment type="caution">
    <text evidence="1">The sequence shown here is derived from an EMBL/GenBank/DDBJ whole genome shotgun (WGS) entry which is preliminary data.</text>
</comment>
<evidence type="ECO:0000313" key="1">
    <source>
        <dbReference type="EMBL" id="GFP86811.1"/>
    </source>
</evidence>
<keyword evidence="2" id="KW-1185">Reference proteome</keyword>
<sequence>METVQLEHENVIKLVIVTLRDRVEEGRGFSRVAVRVTYLSTFPLSPPKNQTLPYVKLPEYD</sequence>
<reference evidence="1" key="1">
    <citation type="submission" date="2020-07" db="EMBL/GenBank/DDBJ databases">
        <title>Ethylene signaling mediates host invasion by parasitic plants.</title>
        <authorList>
            <person name="Yoshida S."/>
        </authorList>
    </citation>
    <scope>NUCLEOTIDE SEQUENCE</scope>
    <source>
        <strain evidence="1">Okayama</strain>
    </source>
</reference>
<name>A0A830BXK9_9LAMI</name>
<keyword evidence="1" id="KW-0687">Ribonucleoprotein</keyword>